<dbReference type="Proteomes" id="UP001139150">
    <property type="component" value="Unassembled WGS sequence"/>
</dbReference>
<name>A0A9X2A3J9_9BACI</name>
<comment type="caution">
    <text evidence="2">The sequence shown here is derived from an EMBL/GenBank/DDBJ whole genome shotgun (WGS) entry which is preliminary data.</text>
</comment>
<dbReference type="InterPro" id="IPR001296">
    <property type="entry name" value="Glyco_trans_1"/>
</dbReference>
<accession>A0A9X2A3J9</accession>
<feature type="domain" description="Glycosyl transferase family 1" evidence="1">
    <location>
        <begin position="230"/>
        <end position="376"/>
    </location>
</feature>
<gene>
    <name evidence="2" type="ORF">MF646_02975</name>
</gene>
<dbReference type="EMBL" id="JAKRYL010000002">
    <property type="protein sequence ID" value="MCL7746078.1"/>
    <property type="molecule type" value="Genomic_DNA"/>
</dbReference>
<keyword evidence="3" id="KW-1185">Reference proteome</keyword>
<dbReference type="PANTHER" id="PTHR12526:SF630">
    <property type="entry name" value="GLYCOSYLTRANSFERASE"/>
    <property type="match status" value="1"/>
</dbReference>
<dbReference type="GO" id="GO:0016757">
    <property type="term" value="F:glycosyltransferase activity"/>
    <property type="evidence" value="ECO:0007669"/>
    <property type="project" value="InterPro"/>
</dbReference>
<evidence type="ECO:0000313" key="3">
    <source>
        <dbReference type="Proteomes" id="UP001139150"/>
    </source>
</evidence>
<dbReference type="Pfam" id="PF00534">
    <property type="entry name" value="Glycos_transf_1"/>
    <property type="match status" value="1"/>
</dbReference>
<proteinExistence type="predicted"/>
<dbReference type="Gene3D" id="3.40.50.2000">
    <property type="entry name" value="Glycogen Phosphorylase B"/>
    <property type="match status" value="2"/>
</dbReference>
<evidence type="ECO:0000313" key="2">
    <source>
        <dbReference type="EMBL" id="MCL7746078.1"/>
    </source>
</evidence>
<organism evidence="2 3">
    <name type="scientific">Halalkalibacter alkaliphilus</name>
    <dbReference type="NCBI Taxonomy" id="2917993"/>
    <lineage>
        <taxon>Bacteria</taxon>
        <taxon>Bacillati</taxon>
        <taxon>Bacillota</taxon>
        <taxon>Bacilli</taxon>
        <taxon>Bacillales</taxon>
        <taxon>Bacillaceae</taxon>
        <taxon>Halalkalibacter</taxon>
    </lineage>
</organism>
<dbReference type="PANTHER" id="PTHR12526">
    <property type="entry name" value="GLYCOSYLTRANSFERASE"/>
    <property type="match status" value="1"/>
</dbReference>
<dbReference type="AlphaFoldDB" id="A0A9X2A3J9"/>
<sequence length="393" mass="45086">MKKKIIFMVKNMNIGGTEKALLNMIAEMPIDEYDITIFMLEEYGGFLNDIPSSVNVEYFNGFKEIKDALNNPPLLTAKSLLKKGKVIKACQIAVIHILSKATRDRSHFFKYLLKDHPKLNQEYDIAVAYAGPMDLISYFVVHKMKAAKKIQWIHFDISKIGFDQKFASKLYPKFDEIFAVSNEAKNVLVNQLPELKGKFYTFYNVLSKNQIVTLASKEKGFDDIFNGVRILTVGRLSKEKGQDLTIPVLAKLKENGYNVKWYCLGEGHARMEYEQLIKQYEVENDFILIGSQSNPYPFMKECDVYVQSSRHEGYCITLAEARCFSNPIVSTKFTGAEEQITHNHTGLIVNFDEEEMYQAIKKILDDEILKNKLKKNLSNEIVDSTKEIEKLSS</sequence>
<dbReference type="SUPFAM" id="SSF53756">
    <property type="entry name" value="UDP-Glycosyltransferase/glycogen phosphorylase"/>
    <property type="match status" value="1"/>
</dbReference>
<reference evidence="2" key="1">
    <citation type="submission" date="2022-02" db="EMBL/GenBank/DDBJ databases">
        <title>Halalkalibacter sp. nov. isolated from Lonar Lake, India.</title>
        <authorList>
            <person name="Joshi A."/>
            <person name="Thite S."/>
            <person name="Lodha T."/>
        </authorList>
    </citation>
    <scope>NUCLEOTIDE SEQUENCE</scope>
    <source>
        <strain evidence="2">MEB205</strain>
    </source>
</reference>
<evidence type="ECO:0000259" key="1">
    <source>
        <dbReference type="Pfam" id="PF00534"/>
    </source>
</evidence>
<protein>
    <submittedName>
        <fullName evidence="2">Glycosyltransferase</fullName>
    </submittedName>
</protein>
<dbReference type="RefSeq" id="WP_250095004.1">
    <property type="nucleotide sequence ID" value="NZ_JAKRYL010000002.1"/>
</dbReference>
<dbReference type="CDD" id="cd03811">
    <property type="entry name" value="GT4_GT28_WabH-like"/>
    <property type="match status" value="1"/>
</dbReference>